<evidence type="ECO:0000256" key="6">
    <source>
        <dbReference type="ARBA" id="ARBA00022929"/>
    </source>
</evidence>
<reference evidence="10 11" key="1">
    <citation type="submission" date="2018-02" db="EMBL/GenBank/DDBJ databases">
        <title>Insights into the biology of acidophilic members of the Acidiferrobacteraceae family derived from comparative genomic analyses.</title>
        <authorList>
            <person name="Issotta F."/>
            <person name="Thyssen C."/>
            <person name="Mena C."/>
            <person name="Moya A."/>
            <person name="Bellenberg S."/>
            <person name="Sproer C."/>
            <person name="Covarrubias P.C."/>
            <person name="Sand W."/>
            <person name="Quatrini R."/>
            <person name="Vera M."/>
        </authorList>
    </citation>
    <scope>NUCLEOTIDE SEQUENCE [LARGE SCALE GENOMIC DNA]</scope>
    <source>
        <strain evidence="11">m-1</strain>
    </source>
</reference>
<gene>
    <name evidence="10" type="ORF">C4900_10110</name>
</gene>
<keyword evidence="3 8" id="KW-0673">Quorum sensing</keyword>
<dbReference type="PANTHER" id="PTHR39322">
    <property type="entry name" value="ACYL-HOMOSERINE-LACTONE SYNTHASE"/>
    <property type="match status" value="1"/>
</dbReference>
<evidence type="ECO:0000256" key="1">
    <source>
        <dbReference type="ARBA" id="ARBA00012340"/>
    </source>
</evidence>
<dbReference type="PROSITE" id="PS51187">
    <property type="entry name" value="AUTOINDUCER_SYNTH_2"/>
    <property type="match status" value="1"/>
</dbReference>
<accession>A0A368HFA1</accession>
<proteinExistence type="inferred from homology"/>
<evidence type="ECO:0000313" key="11">
    <source>
        <dbReference type="Proteomes" id="UP000253250"/>
    </source>
</evidence>
<evidence type="ECO:0000256" key="8">
    <source>
        <dbReference type="PROSITE-ProRule" id="PRU00533"/>
    </source>
</evidence>
<dbReference type="Proteomes" id="UP000253250">
    <property type="component" value="Unassembled WGS sequence"/>
</dbReference>
<dbReference type="InterPro" id="IPR016181">
    <property type="entry name" value="Acyl_CoA_acyltransferase"/>
</dbReference>
<dbReference type="PANTHER" id="PTHR39322:SF1">
    <property type="entry name" value="ISOVALERYL-HOMOSERINE LACTONE SYNTHASE"/>
    <property type="match status" value="1"/>
</dbReference>
<dbReference type="EC" id="2.3.1.184" evidence="1 9"/>
<evidence type="ECO:0000256" key="2">
    <source>
        <dbReference type="ARBA" id="ARBA00018768"/>
    </source>
</evidence>
<dbReference type="PROSITE" id="PS00949">
    <property type="entry name" value="AUTOINDUCER_SYNTH_1"/>
    <property type="match status" value="1"/>
</dbReference>
<dbReference type="GO" id="GO:0007165">
    <property type="term" value="P:signal transduction"/>
    <property type="evidence" value="ECO:0007669"/>
    <property type="project" value="TreeGrafter"/>
</dbReference>
<dbReference type="AlphaFoldDB" id="A0A368HFA1"/>
<sequence length="188" mass="20703">MQLLSGVSQTLPAGLYEQAARYRRQVFVERLGWPLPTFQGMEADQFDRPDTVYVVAQNDKDEIIGCARLLPTHRPYLLGKVFPQLLNGLPVPCSPDVWELSRFAAGRPDDAKDKAGSRSLLNPMLSPIAEPLLRETIRCAAAHGAKRLITVSPLGVERLIRRAGIEGRRAGPPVLIEGSPVIACWIDV</sequence>
<evidence type="ECO:0000256" key="9">
    <source>
        <dbReference type="RuleBase" id="RU361135"/>
    </source>
</evidence>
<name>A0A368HFA1_9GAMM</name>
<comment type="catalytic activity">
    <reaction evidence="7 9">
        <text>a fatty acyl-[ACP] + S-adenosyl-L-methionine = an N-acyl-L-homoserine lactone + S-methyl-5'-thioadenosine + holo-[ACP] + H(+)</text>
        <dbReference type="Rhea" id="RHEA:10096"/>
        <dbReference type="Rhea" id="RHEA-COMP:9685"/>
        <dbReference type="Rhea" id="RHEA-COMP:14125"/>
        <dbReference type="ChEBI" id="CHEBI:15378"/>
        <dbReference type="ChEBI" id="CHEBI:17509"/>
        <dbReference type="ChEBI" id="CHEBI:55474"/>
        <dbReference type="ChEBI" id="CHEBI:59789"/>
        <dbReference type="ChEBI" id="CHEBI:64479"/>
        <dbReference type="ChEBI" id="CHEBI:138651"/>
        <dbReference type="EC" id="2.3.1.184"/>
    </reaction>
</comment>
<dbReference type="OrthoDB" id="6023281at2"/>
<evidence type="ECO:0000313" key="10">
    <source>
        <dbReference type="EMBL" id="RCN56200.1"/>
    </source>
</evidence>
<evidence type="ECO:0000256" key="3">
    <source>
        <dbReference type="ARBA" id="ARBA00022654"/>
    </source>
</evidence>
<keyword evidence="11" id="KW-1185">Reference proteome</keyword>
<comment type="caution">
    <text evidence="10">The sequence shown here is derived from an EMBL/GenBank/DDBJ whole genome shotgun (WGS) entry which is preliminary data.</text>
</comment>
<dbReference type="GO" id="GO:0009372">
    <property type="term" value="P:quorum sensing"/>
    <property type="evidence" value="ECO:0007669"/>
    <property type="project" value="UniProtKB-UniRule"/>
</dbReference>
<evidence type="ECO:0000256" key="5">
    <source>
        <dbReference type="ARBA" id="ARBA00022691"/>
    </source>
</evidence>
<dbReference type="InterPro" id="IPR001690">
    <property type="entry name" value="Autoind_synthase"/>
</dbReference>
<dbReference type="RefSeq" id="WP_114283031.1">
    <property type="nucleotide sequence ID" value="NZ_PSYR01000002.1"/>
</dbReference>
<dbReference type="InterPro" id="IPR018311">
    <property type="entry name" value="Autoind_synth_CS"/>
</dbReference>
<dbReference type="Pfam" id="PF00765">
    <property type="entry name" value="Autoind_synth"/>
    <property type="match status" value="1"/>
</dbReference>
<evidence type="ECO:0000256" key="7">
    <source>
        <dbReference type="ARBA" id="ARBA00048576"/>
    </source>
</evidence>
<dbReference type="GO" id="GO:0061579">
    <property type="term" value="F:N-acyl homoserine lactone synthase activity"/>
    <property type="evidence" value="ECO:0007669"/>
    <property type="project" value="UniProtKB-UniRule"/>
</dbReference>
<comment type="similarity">
    <text evidence="8 9">Belongs to the autoinducer synthase family.</text>
</comment>
<dbReference type="Gene3D" id="3.40.630.30">
    <property type="match status" value="1"/>
</dbReference>
<organism evidence="10 11">
    <name type="scientific">Acidiferrobacter thiooxydans</name>
    <dbReference type="NCBI Taxonomy" id="163359"/>
    <lineage>
        <taxon>Bacteria</taxon>
        <taxon>Pseudomonadati</taxon>
        <taxon>Pseudomonadota</taxon>
        <taxon>Gammaproteobacteria</taxon>
        <taxon>Acidiferrobacterales</taxon>
        <taxon>Acidiferrobacteraceae</taxon>
        <taxon>Acidiferrobacter</taxon>
    </lineage>
</organism>
<dbReference type="SUPFAM" id="SSF55729">
    <property type="entry name" value="Acyl-CoA N-acyltransferases (Nat)"/>
    <property type="match status" value="1"/>
</dbReference>
<keyword evidence="5 9" id="KW-0949">S-adenosyl-L-methionine</keyword>
<dbReference type="PRINTS" id="PR01549">
    <property type="entry name" value="AUTOINDCRSYN"/>
</dbReference>
<keyword evidence="4 9" id="KW-0808">Transferase</keyword>
<keyword evidence="6 8" id="KW-0071">Autoinducer synthesis</keyword>
<protein>
    <recommendedName>
        <fullName evidence="2 9">Acyl-homoserine-lactone synthase</fullName>
        <ecNumber evidence="1 9">2.3.1.184</ecNumber>
    </recommendedName>
    <alternativeName>
        <fullName evidence="9">Autoinducer synthesis protein</fullName>
    </alternativeName>
</protein>
<evidence type="ECO:0000256" key="4">
    <source>
        <dbReference type="ARBA" id="ARBA00022679"/>
    </source>
</evidence>
<dbReference type="EMBL" id="PSYR01000002">
    <property type="protein sequence ID" value="RCN56200.1"/>
    <property type="molecule type" value="Genomic_DNA"/>
</dbReference>